<dbReference type="InterPro" id="IPR025294">
    <property type="entry name" value="DUF4156"/>
</dbReference>
<protein>
    <submittedName>
        <fullName evidence="1">DUF4156 domain-containing protein</fullName>
    </submittedName>
</protein>
<dbReference type="Proteomes" id="UP001172778">
    <property type="component" value="Unassembled WGS sequence"/>
</dbReference>
<reference evidence="1" key="1">
    <citation type="submission" date="2023-03" db="EMBL/GenBank/DDBJ databases">
        <title>Chitinimonas shenzhenensis gen. nov., sp. nov., a novel member of family Burkholderiaceae isolated from activated sludge collected in Shen Zhen, China.</title>
        <authorList>
            <person name="Wang X."/>
        </authorList>
    </citation>
    <scope>NUCLEOTIDE SEQUENCE</scope>
    <source>
        <strain evidence="1">DQS-5</strain>
    </source>
</reference>
<comment type="caution">
    <text evidence="1">The sequence shown here is derived from an EMBL/GenBank/DDBJ whole genome shotgun (WGS) entry which is preliminary data.</text>
</comment>
<keyword evidence="2" id="KW-1185">Reference proteome</keyword>
<name>A0ABT7DT44_9NEIS</name>
<dbReference type="PROSITE" id="PS51257">
    <property type="entry name" value="PROKAR_LIPOPROTEIN"/>
    <property type="match status" value="1"/>
</dbReference>
<gene>
    <name evidence="1" type="ORF">PZA18_03955</name>
</gene>
<evidence type="ECO:0000313" key="1">
    <source>
        <dbReference type="EMBL" id="MDK2123206.1"/>
    </source>
</evidence>
<dbReference type="EMBL" id="JARRAF010000003">
    <property type="protein sequence ID" value="MDK2123206.1"/>
    <property type="molecule type" value="Genomic_DNA"/>
</dbReference>
<proteinExistence type="predicted"/>
<organism evidence="1 2">
    <name type="scientific">Parachitinimonas caeni</name>
    <dbReference type="NCBI Taxonomy" id="3031301"/>
    <lineage>
        <taxon>Bacteria</taxon>
        <taxon>Pseudomonadati</taxon>
        <taxon>Pseudomonadota</taxon>
        <taxon>Betaproteobacteria</taxon>
        <taxon>Neisseriales</taxon>
        <taxon>Chitinibacteraceae</taxon>
        <taxon>Parachitinimonas</taxon>
    </lineage>
</organism>
<accession>A0ABT7DT44</accession>
<dbReference type="Pfam" id="PF13698">
    <property type="entry name" value="DUF4156"/>
    <property type="match status" value="1"/>
</dbReference>
<evidence type="ECO:0000313" key="2">
    <source>
        <dbReference type="Proteomes" id="UP001172778"/>
    </source>
</evidence>
<sequence length="106" mass="11203">MLKPLVLLISPILLLTGCANWVKVSALGSRVAVVTQDTVASCKKLGDTTATVTPRFGIYERSQEGMGSDLDSLARNAAADMNGDAIVATSPILDGKRSYAVYRCGR</sequence>
<dbReference type="RefSeq" id="WP_284099496.1">
    <property type="nucleotide sequence ID" value="NZ_JARRAF010000003.1"/>
</dbReference>